<protein>
    <recommendedName>
        <fullName evidence="5">Protein-glutamate methylesterase/protein-glutamine glutaminase</fullName>
        <ecNumber evidence="5">3.1.1.61</ecNumber>
        <ecNumber evidence="5">3.5.1.44</ecNumber>
    </recommendedName>
</protein>
<evidence type="ECO:0000256" key="6">
    <source>
        <dbReference type="PROSITE-ProRule" id="PRU00050"/>
    </source>
</evidence>
<dbReference type="GO" id="GO:0050568">
    <property type="term" value="F:protein-glutamine glutaminase activity"/>
    <property type="evidence" value="ECO:0007669"/>
    <property type="project" value="UniProtKB-UniRule"/>
</dbReference>
<keyword evidence="5 7" id="KW-0597">Phosphoprotein</keyword>
<dbReference type="PROSITE" id="PS50122">
    <property type="entry name" value="CHEB"/>
    <property type="match status" value="1"/>
</dbReference>
<dbReference type="PANTHER" id="PTHR42872:SF6">
    <property type="entry name" value="PROTEIN-GLUTAMATE METHYLESTERASE_PROTEIN-GLUTAMINE GLUTAMINASE"/>
    <property type="match status" value="1"/>
</dbReference>
<dbReference type="CDD" id="cd16432">
    <property type="entry name" value="CheB_Rec"/>
    <property type="match status" value="1"/>
</dbReference>
<dbReference type="Pfam" id="PF01339">
    <property type="entry name" value="CheB_methylest"/>
    <property type="match status" value="1"/>
</dbReference>
<dbReference type="PIRSF" id="PIRSF000876">
    <property type="entry name" value="RR_chemtxs_CheB"/>
    <property type="match status" value="1"/>
</dbReference>
<dbReference type="SUPFAM" id="SSF52738">
    <property type="entry name" value="Methylesterase CheB, C-terminal domain"/>
    <property type="match status" value="1"/>
</dbReference>
<feature type="modified residue" description="4-aspartylphosphate" evidence="5 7">
    <location>
        <position position="57"/>
    </location>
</feature>
<keyword evidence="11" id="KW-1185">Reference proteome</keyword>
<organism evidence="10 11">
    <name type="scientific">Breznakibacter xylanolyticus</name>
    <dbReference type="NCBI Taxonomy" id="990"/>
    <lineage>
        <taxon>Bacteria</taxon>
        <taxon>Pseudomonadati</taxon>
        <taxon>Bacteroidota</taxon>
        <taxon>Bacteroidia</taxon>
        <taxon>Marinilabiliales</taxon>
        <taxon>Marinilabiliaceae</taxon>
        <taxon>Breznakibacter</taxon>
    </lineage>
</organism>
<keyword evidence="3 5" id="KW-0378">Hydrolase</keyword>
<dbReference type="AlphaFoldDB" id="A0A2W7Q4U4"/>
<evidence type="ECO:0000313" key="11">
    <source>
        <dbReference type="Proteomes" id="UP000249239"/>
    </source>
</evidence>
<keyword evidence="1 5" id="KW-0963">Cytoplasm</keyword>
<dbReference type="Gene3D" id="3.40.50.180">
    <property type="entry name" value="Methylesterase CheB, C-terminal domain"/>
    <property type="match status" value="1"/>
</dbReference>
<dbReference type="Proteomes" id="UP000249239">
    <property type="component" value="Unassembled WGS sequence"/>
</dbReference>
<comment type="catalytic activity">
    <reaction evidence="5">
        <text>L-glutaminyl-[protein] + H2O = L-glutamyl-[protein] + NH4(+)</text>
        <dbReference type="Rhea" id="RHEA:16441"/>
        <dbReference type="Rhea" id="RHEA-COMP:10207"/>
        <dbReference type="Rhea" id="RHEA-COMP:10208"/>
        <dbReference type="ChEBI" id="CHEBI:15377"/>
        <dbReference type="ChEBI" id="CHEBI:28938"/>
        <dbReference type="ChEBI" id="CHEBI:29973"/>
        <dbReference type="ChEBI" id="CHEBI:30011"/>
        <dbReference type="EC" id="3.5.1.44"/>
    </reaction>
</comment>
<dbReference type="GO" id="GO:0006935">
    <property type="term" value="P:chemotaxis"/>
    <property type="evidence" value="ECO:0007669"/>
    <property type="project" value="UniProtKB-UniRule"/>
</dbReference>
<comment type="PTM">
    <text evidence="5">Phosphorylated by CheA. Phosphorylation of the N-terminal regulatory domain activates the methylesterase activity.</text>
</comment>
<dbReference type="RefSeq" id="WP_111445698.1">
    <property type="nucleotide sequence ID" value="NZ_QKZK01000012.1"/>
</dbReference>
<evidence type="ECO:0000313" key="10">
    <source>
        <dbReference type="EMBL" id="PZX16719.1"/>
    </source>
</evidence>
<feature type="active site" evidence="5 6">
    <location>
        <position position="222"/>
    </location>
</feature>
<dbReference type="OrthoDB" id="1524092at2"/>
<dbReference type="EC" id="3.1.1.61" evidence="5"/>
<dbReference type="InterPro" id="IPR008248">
    <property type="entry name" value="CheB-like"/>
</dbReference>
<comment type="caution">
    <text evidence="10">The sequence shown here is derived from an EMBL/GenBank/DDBJ whole genome shotgun (WGS) entry which is preliminary data.</text>
</comment>
<dbReference type="PANTHER" id="PTHR42872">
    <property type="entry name" value="PROTEIN-GLUTAMATE METHYLESTERASE/PROTEIN-GLUTAMINE GLUTAMINASE"/>
    <property type="match status" value="1"/>
</dbReference>
<gene>
    <name evidence="5" type="primary">cheB</name>
    <name evidence="10" type="ORF">LX69_01789</name>
</gene>
<feature type="domain" description="Response regulatory" evidence="8">
    <location>
        <begin position="6"/>
        <end position="123"/>
    </location>
</feature>
<dbReference type="InterPro" id="IPR001789">
    <property type="entry name" value="Sig_transdc_resp-reg_receiver"/>
</dbReference>
<evidence type="ECO:0000256" key="2">
    <source>
        <dbReference type="ARBA" id="ARBA00022500"/>
    </source>
</evidence>
<dbReference type="Pfam" id="PF00072">
    <property type="entry name" value="Response_reg"/>
    <property type="match status" value="1"/>
</dbReference>
<dbReference type="EMBL" id="QKZK01000012">
    <property type="protein sequence ID" value="PZX16719.1"/>
    <property type="molecule type" value="Genomic_DNA"/>
</dbReference>
<feature type="active site" evidence="5 6">
    <location>
        <position position="318"/>
    </location>
</feature>
<dbReference type="NCBIfam" id="NF009206">
    <property type="entry name" value="PRK12555.1"/>
    <property type="match status" value="1"/>
</dbReference>
<accession>A0A2W7Q4U4</accession>
<dbReference type="InterPro" id="IPR000673">
    <property type="entry name" value="Sig_transdc_resp-reg_Me-estase"/>
</dbReference>
<dbReference type="PROSITE" id="PS50110">
    <property type="entry name" value="RESPONSE_REGULATORY"/>
    <property type="match status" value="1"/>
</dbReference>
<dbReference type="SMART" id="SM00448">
    <property type="entry name" value="REC"/>
    <property type="match status" value="1"/>
</dbReference>
<comment type="function">
    <text evidence="5">Involved in chemotaxis. Part of a chemotaxis signal transduction system that modulates chemotaxis in response to various stimuli. Catalyzes the demethylation of specific methylglutamate residues introduced into the chemoreceptors (methyl-accepting chemotaxis proteins or MCP) by CheR. Also mediates the irreversible deamidation of specific glutamine residues to glutamic acid.</text>
</comment>
<name>A0A2W7Q4U4_9BACT</name>
<evidence type="ECO:0000259" key="8">
    <source>
        <dbReference type="PROSITE" id="PS50110"/>
    </source>
</evidence>
<dbReference type="InterPro" id="IPR035909">
    <property type="entry name" value="CheB_C"/>
</dbReference>
<dbReference type="GO" id="GO:0005737">
    <property type="term" value="C:cytoplasm"/>
    <property type="evidence" value="ECO:0007669"/>
    <property type="project" value="UniProtKB-SubCell"/>
</dbReference>
<dbReference type="HAMAP" id="MF_00099">
    <property type="entry name" value="CheB_chemtxs"/>
    <property type="match status" value="1"/>
</dbReference>
<dbReference type="Gene3D" id="3.40.50.2300">
    <property type="match status" value="1"/>
</dbReference>
<evidence type="ECO:0000256" key="3">
    <source>
        <dbReference type="ARBA" id="ARBA00022801"/>
    </source>
</evidence>
<keyword evidence="2 5" id="KW-0145">Chemotaxis</keyword>
<reference evidence="10 11" key="1">
    <citation type="submission" date="2018-06" db="EMBL/GenBank/DDBJ databases">
        <title>Genomic Encyclopedia of Archaeal and Bacterial Type Strains, Phase II (KMG-II): from individual species to whole genera.</title>
        <authorList>
            <person name="Goeker M."/>
        </authorList>
    </citation>
    <scope>NUCLEOTIDE SEQUENCE [LARGE SCALE GENOMIC DNA]</scope>
    <source>
        <strain evidence="10 11">DSM 6779</strain>
    </source>
</reference>
<dbReference type="CDD" id="cd17541">
    <property type="entry name" value="REC_CheB-like"/>
    <property type="match status" value="1"/>
</dbReference>
<evidence type="ECO:0000256" key="7">
    <source>
        <dbReference type="PROSITE-ProRule" id="PRU00169"/>
    </source>
</evidence>
<sequence>MKEKIRVLVVDDSAVVRQSLTTILESDPDIEVMGTAADPIIAVKKIMKEVPDVITLDIEMPRMDGLTFLRKIMSQHPIPVVVISSLTSEGTEVAMKALEYGASEIIAKPSMNTAQFIHESKIMLCDAVKAASQVKLTRKKISPPQQPVQTTFTPPSASPIVSPIVPPKYSADVILEKATSGAPVISTEQIIVLGASTGGTEAIRFFLKQLPERFPGIAIVQHMPEGFTKSFANNLNTMCRMEVKEAENNDKLYQGRVLIAPGGKHMLLKRVGKEYFVEIKEGPLVNRHRPSVDVLFRSAARYAGQNALGIILTGMGNDGAKGLQELHDTGAYTIAQDEASSVVFGMPKEAIKLGAADKILPLDQMPDFLIKRY</sequence>
<proteinExistence type="inferred from homology"/>
<evidence type="ECO:0000256" key="1">
    <source>
        <dbReference type="ARBA" id="ARBA00022490"/>
    </source>
</evidence>
<dbReference type="EC" id="3.5.1.44" evidence="5"/>
<feature type="domain" description="CheB-type methylesterase" evidence="9">
    <location>
        <begin position="184"/>
        <end position="373"/>
    </location>
</feature>
<dbReference type="SUPFAM" id="SSF52172">
    <property type="entry name" value="CheY-like"/>
    <property type="match status" value="1"/>
</dbReference>
<dbReference type="GO" id="GO:0000156">
    <property type="term" value="F:phosphorelay response regulator activity"/>
    <property type="evidence" value="ECO:0007669"/>
    <property type="project" value="InterPro"/>
</dbReference>
<comment type="catalytic activity">
    <reaction evidence="4 5">
        <text>[protein]-L-glutamate 5-O-methyl ester + H2O = L-glutamyl-[protein] + methanol + H(+)</text>
        <dbReference type="Rhea" id="RHEA:23236"/>
        <dbReference type="Rhea" id="RHEA-COMP:10208"/>
        <dbReference type="Rhea" id="RHEA-COMP:10311"/>
        <dbReference type="ChEBI" id="CHEBI:15377"/>
        <dbReference type="ChEBI" id="CHEBI:15378"/>
        <dbReference type="ChEBI" id="CHEBI:17790"/>
        <dbReference type="ChEBI" id="CHEBI:29973"/>
        <dbReference type="ChEBI" id="CHEBI:82795"/>
        <dbReference type="EC" id="3.1.1.61"/>
    </reaction>
</comment>
<dbReference type="NCBIfam" id="NF001965">
    <property type="entry name" value="PRK00742.1"/>
    <property type="match status" value="1"/>
</dbReference>
<feature type="active site" evidence="5 6">
    <location>
        <position position="196"/>
    </location>
</feature>
<comment type="domain">
    <text evidence="5">Contains a C-terminal catalytic domain, and an N-terminal region which modulates catalytic activity.</text>
</comment>
<comment type="similarity">
    <text evidence="5">Belongs to the CheB family.</text>
</comment>
<comment type="subcellular location">
    <subcellularLocation>
        <location evidence="5">Cytoplasm</location>
    </subcellularLocation>
</comment>
<evidence type="ECO:0000256" key="4">
    <source>
        <dbReference type="ARBA" id="ARBA00048267"/>
    </source>
</evidence>
<evidence type="ECO:0000256" key="5">
    <source>
        <dbReference type="HAMAP-Rule" id="MF_00099"/>
    </source>
</evidence>
<evidence type="ECO:0000259" key="9">
    <source>
        <dbReference type="PROSITE" id="PS50122"/>
    </source>
</evidence>
<dbReference type="InterPro" id="IPR011006">
    <property type="entry name" value="CheY-like_superfamily"/>
</dbReference>
<dbReference type="GO" id="GO:0008984">
    <property type="term" value="F:protein-glutamate methylesterase activity"/>
    <property type="evidence" value="ECO:0007669"/>
    <property type="project" value="UniProtKB-UniRule"/>
</dbReference>